<sequence length="93" mass="9758">MSSSSKPMYQCLLNVSHSNLNSTSYRRPLVVRAGGDRPSSASIFVGGFVLGGIVVGALVVYMRLRCAMDRGGQIKGQEGLLDPISGGSRILGS</sequence>
<organism evidence="2">
    <name type="scientific">Prunus dulcis</name>
    <name type="common">Almond</name>
    <name type="synonym">Amygdalus dulcis</name>
    <dbReference type="NCBI Taxonomy" id="3755"/>
    <lineage>
        <taxon>Eukaryota</taxon>
        <taxon>Viridiplantae</taxon>
        <taxon>Streptophyta</taxon>
        <taxon>Embryophyta</taxon>
        <taxon>Tracheophyta</taxon>
        <taxon>Spermatophyta</taxon>
        <taxon>Magnoliopsida</taxon>
        <taxon>eudicotyledons</taxon>
        <taxon>Gunneridae</taxon>
        <taxon>Pentapetalae</taxon>
        <taxon>rosids</taxon>
        <taxon>fabids</taxon>
        <taxon>Rosales</taxon>
        <taxon>Rosaceae</taxon>
        <taxon>Amygdaloideae</taxon>
        <taxon>Amygdaleae</taxon>
        <taxon>Prunus</taxon>
    </lineage>
</organism>
<evidence type="ECO:0000313" key="2">
    <source>
        <dbReference type="EMBL" id="BBH08116.1"/>
    </source>
</evidence>
<keyword evidence="1" id="KW-0472">Membrane</keyword>
<accession>A0A4Y1RWJ2</accession>
<reference evidence="2" key="1">
    <citation type="journal article" date="2019" name="Science">
        <title>Mutation of a bHLH transcription factor allowed almond domestication.</title>
        <authorList>
            <person name="Sanchez-Perez R."/>
            <person name="Pavan S."/>
            <person name="Mazzeo R."/>
            <person name="Moldovan C."/>
            <person name="Aiese Cigliano R."/>
            <person name="Del Cueto J."/>
            <person name="Ricciardi F."/>
            <person name="Lotti C."/>
            <person name="Ricciardi L."/>
            <person name="Dicenta F."/>
            <person name="Lopez-Marques R.L."/>
            <person name="Lindberg Moller B."/>
        </authorList>
    </citation>
    <scope>NUCLEOTIDE SEQUENCE</scope>
</reference>
<gene>
    <name evidence="2" type="ORF">Prudu_020224</name>
</gene>
<evidence type="ECO:0000256" key="1">
    <source>
        <dbReference type="SAM" id="Phobius"/>
    </source>
</evidence>
<protein>
    <submittedName>
        <fullName evidence="2">Uncharacterized protein</fullName>
    </submittedName>
</protein>
<name>A0A4Y1RWJ2_PRUDU</name>
<proteinExistence type="predicted"/>
<dbReference type="EMBL" id="AP019303">
    <property type="protein sequence ID" value="BBH08116.1"/>
    <property type="molecule type" value="Genomic_DNA"/>
</dbReference>
<keyword evidence="1" id="KW-1133">Transmembrane helix</keyword>
<dbReference type="AlphaFoldDB" id="A0A4Y1RWJ2"/>
<feature type="transmembrane region" description="Helical" evidence="1">
    <location>
        <begin position="41"/>
        <end position="61"/>
    </location>
</feature>
<keyword evidence="1" id="KW-0812">Transmembrane</keyword>